<organism evidence="2 3">
    <name type="scientific">Ruegeria marisrubri</name>
    <dbReference type="NCBI Taxonomy" id="1685379"/>
    <lineage>
        <taxon>Bacteria</taxon>
        <taxon>Pseudomonadati</taxon>
        <taxon>Pseudomonadota</taxon>
        <taxon>Alphaproteobacteria</taxon>
        <taxon>Rhodobacterales</taxon>
        <taxon>Roseobacteraceae</taxon>
        <taxon>Ruegeria</taxon>
    </lineage>
</organism>
<dbReference type="NCBIfam" id="NF009435">
    <property type="entry name" value="PRK12794.1"/>
    <property type="match status" value="1"/>
</dbReference>
<protein>
    <submittedName>
        <fullName evidence="2">Flagellar biosynthesis regulator FlhF</fullName>
    </submittedName>
</protein>
<sequence>MTPQTLARQAYAQASTPTRTPRDTEFEVISRVTRRLNAAAARKDTDFGGFAEALHDNRRLWTILAAGVADADNWLPEELRARIFYLAEFTRHHSSRVLAGKGTVEPLLEINTAVLRGLRPGGAAS</sequence>
<comment type="caution">
    <text evidence="2">The sequence shown here is derived from an EMBL/GenBank/DDBJ whole genome shotgun (WGS) entry which is preliminary data.</text>
</comment>
<proteinExistence type="predicted"/>
<dbReference type="STRING" id="1685379.AVO45_07980"/>
<dbReference type="Pfam" id="PF07309">
    <property type="entry name" value="FlaF"/>
    <property type="match status" value="1"/>
</dbReference>
<feature type="compositionally biased region" description="Polar residues" evidence="1">
    <location>
        <begin position="1"/>
        <end position="19"/>
    </location>
</feature>
<dbReference type="AlphaFoldDB" id="A0A0X3TQB0"/>
<dbReference type="EMBL" id="LQBQ01000023">
    <property type="protein sequence ID" value="KUJ77903.1"/>
    <property type="molecule type" value="Genomic_DNA"/>
</dbReference>
<dbReference type="GO" id="GO:0044781">
    <property type="term" value="P:bacterial-type flagellum organization"/>
    <property type="evidence" value="ECO:0007669"/>
    <property type="project" value="InterPro"/>
</dbReference>
<dbReference type="Proteomes" id="UP000053791">
    <property type="component" value="Unassembled WGS sequence"/>
</dbReference>
<reference evidence="3" key="1">
    <citation type="submission" date="2015-12" db="EMBL/GenBank/DDBJ databases">
        <authorList>
            <person name="Zhang G."/>
            <person name="Stingl U."/>
        </authorList>
    </citation>
    <scope>NUCLEOTIDE SEQUENCE [LARGE SCALE GENOMIC DNA]</scope>
    <source>
        <strain evidence="3">ZGT118</strain>
    </source>
</reference>
<evidence type="ECO:0000313" key="2">
    <source>
        <dbReference type="EMBL" id="KUJ77903.1"/>
    </source>
</evidence>
<name>A0A0X3TQB0_9RHOB</name>
<feature type="region of interest" description="Disordered" evidence="1">
    <location>
        <begin position="1"/>
        <end position="25"/>
    </location>
</feature>
<dbReference type="OrthoDB" id="9808944at2"/>
<keyword evidence="2" id="KW-0969">Cilium</keyword>
<gene>
    <name evidence="2" type="ORF">AVO45_07980</name>
</gene>
<dbReference type="InterPro" id="IPR010845">
    <property type="entry name" value="FlaF"/>
</dbReference>
<keyword evidence="2" id="KW-0966">Cell projection</keyword>
<keyword evidence="2" id="KW-0282">Flagellum</keyword>
<evidence type="ECO:0000256" key="1">
    <source>
        <dbReference type="SAM" id="MobiDB-lite"/>
    </source>
</evidence>
<accession>A0A0X3TQB0</accession>
<keyword evidence="3" id="KW-1185">Reference proteome</keyword>
<evidence type="ECO:0000313" key="3">
    <source>
        <dbReference type="Proteomes" id="UP000053791"/>
    </source>
</evidence>
<dbReference type="RefSeq" id="WP_068346893.1">
    <property type="nucleotide sequence ID" value="NZ_LQBQ01000023.1"/>
</dbReference>